<dbReference type="OrthoDB" id="9803751at2"/>
<protein>
    <submittedName>
        <fullName evidence="9">Arylsulfatase</fullName>
    </submittedName>
</protein>
<dbReference type="PANTHER" id="PTHR42693">
    <property type="entry name" value="ARYLSULFATASE FAMILY MEMBER"/>
    <property type="match status" value="1"/>
</dbReference>
<dbReference type="RefSeq" id="WP_106608261.1">
    <property type="nucleotide sequence ID" value="NZ_PYGJ01000005.1"/>
</dbReference>
<sequence>MVRRCAILASTFATVAFVSTPYARAQEAPIVRDAEYRILERQHGDQWAAEDANINEKLAEFRERNGGKPPNILYILLDDIGFGEFGMPDLDVIRGYSTPEISNFAEQGMSMMRMYSEPSCTPTRVAMITGRHPVRTGFDEAKAVPEGEGLAAGEVTIAEILSDAGYATAHIGKWHMGDIEQSYAINQGFDYAEHPIHQQAQLALMNTTALNEGHISGVDLRLRSDELMLDDTFRIDPFAMVYNIVGEKGGKPREVDMEPGQKFSQDDYLAMGQRYQDKTLEQLEVLSSGDKPFFLQYWPLIPISFTRTDIEQAQTLNGGPIAEAIVNIDTYVGEILDRMDALGIADNTIVVIMGDNGPFMEFVDRSGQSDRIYRGGKTEHLEGGVRVNAFVRWPELIEAGSRVKDITHVSDLFTTFARLGGAEEGIPRDRIIDGVDQLPLWLLGETHGRRDYVFIYEGFVLKSLVKQQYKMHLPPPGGNPILASMYDLYKNPREDRPQDSIQVGVGFGANFSLMAQRHLGMKELYPDMPAGHGPLYGGIEYLRPETQALVDNILFAQSLTKKPE</sequence>
<keyword evidence="3" id="KW-0479">Metal-binding</keyword>
<evidence type="ECO:0000313" key="9">
    <source>
        <dbReference type="EMBL" id="PSL19587.1"/>
    </source>
</evidence>
<organism evidence="9 10">
    <name type="scientific">Shimia abyssi</name>
    <dbReference type="NCBI Taxonomy" id="1662395"/>
    <lineage>
        <taxon>Bacteria</taxon>
        <taxon>Pseudomonadati</taxon>
        <taxon>Pseudomonadota</taxon>
        <taxon>Alphaproteobacteria</taxon>
        <taxon>Rhodobacterales</taxon>
        <taxon>Roseobacteraceae</taxon>
    </lineage>
</organism>
<dbReference type="SUPFAM" id="SSF53649">
    <property type="entry name" value="Alkaline phosphatase-like"/>
    <property type="match status" value="1"/>
</dbReference>
<dbReference type="Gene3D" id="3.40.720.10">
    <property type="entry name" value="Alkaline Phosphatase, subunit A"/>
    <property type="match status" value="1"/>
</dbReference>
<dbReference type="Pfam" id="PF00884">
    <property type="entry name" value="Sulfatase"/>
    <property type="match status" value="1"/>
</dbReference>
<evidence type="ECO:0000256" key="2">
    <source>
        <dbReference type="ARBA" id="ARBA00008779"/>
    </source>
</evidence>
<evidence type="ECO:0000256" key="4">
    <source>
        <dbReference type="ARBA" id="ARBA00022729"/>
    </source>
</evidence>
<evidence type="ECO:0000256" key="3">
    <source>
        <dbReference type="ARBA" id="ARBA00022723"/>
    </source>
</evidence>
<keyword evidence="4 7" id="KW-0732">Signal</keyword>
<evidence type="ECO:0000256" key="7">
    <source>
        <dbReference type="SAM" id="SignalP"/>
    </source>
</evidence>
<dbReference type="GO" id="GO:0046872">
    <property type="term" value="F:metal ion binding"/>
    <property type="evidence" value="ECO:0007669"/>
    <property type="project" value="UniProtKB-KW"/>
</dbReference>
<comment type="cofactor">
    <cofactor evidence="1">
        <name>Ca(2+)</name>
        <dbReference type="ChEBI" id="CHEBI:29108"/>
    </cofactor>
</comment>
<name>A0A2P8FCZ9_9RHOB</name>
<dbReference type="InterPro" id="IPR024607">
    <property type="entry name" value="Sulfatase_CS"/>
</dbReference>
<evidence type="ECO:0000256" key="6">
    <source>
        <dbReference type="ARBA" id="ARBA00022837"/>
    </source>
</evidence>
<keyword evidence="10" id="KW-1185">Reference proteome</keyword>
<dbReference type="PANTHER" id="PTHR42693:SF42">
    <property type="entry name" value="ARYLSULFATASE G"/>
    <property type="match status" value="1"/>
</dbReference>
<evidence type="ECO:0000259" key="8">
    <source>
        <dbReference type="Pfam" id="PF00884"/>
    </source>
</evidence>
<evidence type="ECO:0000313" key="10">
    <source>
        <dbReference type="Proteomes" id="UP000240418"/>
    </source>
</evidence>
<dbReference type="EMBL" id="PYGJ01000005">
    <property type="protein sequence ID" value="PSL19587.1"/>
    <property type="molecule type" value="Genomic_DNA"/>
</dbReference>
<dbReference type="Gene3D" id="3.30.1120.10">
    <property type="match status" value="1"/>
</dbReference>
<gene>
    <name evidence="9" type="ORF">CLV88_1059</name>
</gene>
<dbReference type="InterPro" id="IPR000917">
    <property type="entry name" value="Sulfatase_N"/>
</dbReference>
<evidence type="ECO:0000256" key="1">
    <source>
        <dbReference type="ARBA" id="ARBA00001913"/>
    </source>
</evidence>
<dbReference type="PROSITE" id="PS00149">
    <property type="entry name" value="SULFATASE_2"/>
    <property type="match status" value="1"/>
</dbReference>
<keyword evidence="5" id="KW-0378">Hydrolase</keyword>
<feature type="domain" description="Sulfatase N-terminal" evidence="8">
    <location>
        <begin position="70"/>
        <end position="421"/>
    </location>
</feature>
<dbReference type="PROSITE" id="PS00523">
    <property type="entry name" value="SULFATASE_1"/>
    <property type="match status" value="1"/>
</dbReference>
<evidence type="ECO:0000256" key="5">
    <source>
        <dbReference type="ARBA" id="ARBA00022801"/>
    </source>
</evidence>
<accession>A0A2P8FCZ9</accession>
<dbReference type="InterPro" id="IPR050738">
    <property type="entry name" value="Sulfatase"/>
</dbReference>
<dbReference type="Proteomes" id="UP000240418">
    <property type="component" value="Unassembled WGS sequence"/>
</dbReference>
<proteinExistence type="inferred from homology"/>
<comment type="similarity">
    <text evidence="2">Belongs to the sulfatase family.</text>
</comment>
<comment type="caution">
    <text evidence="9">The sequence shown here is derived from an EMBL/GenBank/DDBJ whole genome shotgun (WGS) entry which is preliminary data.</text>
</comment>
<feature type="chain" id="PRO_5015136037" evidence="7">
    <location>
        <begin position="26"/>
        <end position="564"/>
    </location>
</feature>
<reference evidence="9 10" key="1">
    <citation type="submission" date="2018-03" db="EMBL/GenBank/DDBJ databases">
        <title>Genomic Encyclopedia of Archaeal and Bacterial Type Strains, Phase II (KMG-II): from individual species to whole genera.</title>
        <authorList>
            <person name="Goeker M."/>
        </authorList>
    </citation>
    <scope>NUCLEOTIDE SEQUENCE [LARGE SCALE GENOMIC DNA]</scope>
    <source>
        <strain evidence="9 10">DSM 100673</strain>
    </source>
</reference>
<keyword evidence="6" id="KW-0106">Calcium</keyword>
<dbReference type="AlphaFoldDB" id="A0A2P8FCZ9"/>
<dbReference type="GO" id="GO:0004065">
    <property type="term" value="F:arylsulfatase activity"/>
    <property type="evidence" value="ECO:0007669"/>
    <property type="project" value="TreeGrafter"/>
</dbReference>
<feature type="signal peptide" evidence="7">
    <location>
        <begin position="1"/>
        <end position="25"/>
    </location>
</feature>
<dbReference type="InterPro" id="IPR017850">
    <property type="entry name" value="Alkaline_phosphatase_core_sf"/>
</dbReference>